<sequence length="155" mass="17637">MKGQGEHTSPKTLPNQGKVAKKSSVTEAEELAAVTITPDPCPTRAPLWWLQWKSPQSLGLVQDPTLGKLGGDTVYIHDTPGQRRTYAYSRRFPGTTLEIETFEKCRSGEMWRWFERHRDRSRMLAEVDMCMDKAIPMPYRKVIGNTPPKGSIDYI</sequence>
<keyword evidence="3" id="KW-1185">Reference proteome</keyword>
<evidence type="ECO:0000256" key="1">
    <source>
        <dbReference type="SAM" id="MobiDB-lite"/>
    </source>
</evidence>
<gene>
    <name evidence="2" type="ORF">Tco_0841467</name>
</gene>
<comment type="caution">
    <text evidence="2">The sequence shown here is derived from an EMBL/GenBank/DDBJ whole genome shotgun (WGS) entry which is preliminary data.</text>
</comment>
<accession>A0ABQ5AWN5</accession>
<evidence type="ECO:0000313" key="2">
    <source>
        <dbReference type="EMBL" id="GJT07005.1"/>
    </source>
</evidence>
<reference evidence="2" key="2">
    <citation type="submission" date="2022-01" db="EMBL/GenBank/DDBJ databases">
        <authorList>
            <person name="Yamashiro T."/>
            <person name="Shiraishi A."/>
            <person name="Satake H."/>
            <person name="Nakayama K."/>
        </authorList>
    </citation>
    <scope>NUCLEOTIDE SEQUENCE</scope>
</reference>
<dbReference type="Proteomes" id="UP001151760">
    <property type="component" value="Unassembled WGS sequence"/>
</dbReference>
<proteinExistence type="predicted"/>
<dbReference type="EMBL" id="BQNB010012716">
    <property type="protein sequence ID" value="GJT07005.1"/>
    <property type="molecule type" value="Genomic_DNA"/>
</dbReference>
<name>A0ABQ5AWN5_9ASTR</name>
<feature type="region of interest" description="Disordered" evidence="1">
    <location>
        <begin position="1"/>
        <end position="27"/>
    </location>
</feature>
<protein>
    <submittedName>
        <fullName evidence="2">Uncharacterized protein</fullName>
    </submittedName>
</protein>
<organism evidence="2 3">
    <name type="scientific">Tanacetum coccineum</name>
    <dbReference type="NCBI Taxonomy" id="301880"/>
    <lineage>
        <taxon>Eukaryota</taxon>
        <taxon>Viridiplantae</taxon>
        <taxon>Streptophyta</taxon>
        <taxon>Embryophyta</taxon>
        <taxon>Tracheophyta</taxon>
        <taxon>Spermatophyta</taxon>
        <taxon>Magnoliopsida</taxon>
        <taxon>eudicotyledons</taxon>
        <taxon>Gunneridae</taxon>
        <taxon>Pentapetalae</taxon>
        <taxon>asterids</taxon>
        <taxon>campanulids</taxon>
        <taxon>Asterales</taxon>
        <taxon>Asteraceae</taxon>
        <taxon>Asteroideae</taxon>
        <taxon>Anthemideae</taxon>
        <taxon>Anthemidinae</taxon>
        <taxon>Tanacetum</taxon>
    </lineage>
</organism>
<reference evidence="2" key="1">
    <citation type="journal article" date="2022" name="Int. J. Mol. Sci.">
        <title>Draft Genome of Tanacetum Coccineum: Genomic Comparison of Closely Related Tanacetum-Family Plants.</title>
        <authorList>
            <person name="Yamashiro T."/>
            <person name="Shiraishi A."/>
            <person name="Nakayama K."/>
            <person name="Satake H."/>
        </authorList>
    </citation>
    <scope>NUCLEOTIDE SEQUENCE</scope>
</reference>
<evidence type="ECO:0000313" key="3">
    <source>
        <dbReference type="Proteomes" id="UP001151760"/>
    </source>
</evidence>